<dbReference type="GeneID" id="27210842"/>
<dbReference type="AlphaFoldDB" id="A0A142D7X2"/>
<organism evidence="1">
    <name type="scientific">Oryza minuta</name>
    <dbReference type="NCBI Taxonomy" id="63629"/>
    <lineage>
        <taxon>Eukaryota</taxon>
        <taxon>Viridiplantae</taxon>
        <taxon>Streptophyta</taxon>
        <taxon>Embryophyta</taxon>
        <taxon>Tracheophyta</taxon>
        <taxon>Spermatophyta</taxon>
        <taxon>Magnoliopsida</taxon>
        <taxon>Liliopsida</taxon>
        <taxon>Poales</taxon>
        <taxon>Poaceae</taxon>
        <taxon>BOP clade</taxon>
        <taxon>Oryzoideae</taxon>
        <taxon>Oryzeae</taxon>
        <taxon>Oryzinae</taxon>
        <taxon>Oryza</taxon>
    </lineage>
</organism>
<name>A0A142D7X2_ORYMI</name>
<dbReference type="EMBL" id="KU176938">
    <property type="protein sequence ID" value="AMQ23372.1"/>
    <property type="molecule type" value="Genomic_DNA"/>
</dbReference>
<dbReference type="RefSeq" id="YP_009242018.1">
    <property type="nucleotide sequence ID" value="NC_029816.1"/>
</dbReference>
<gene>
    <name evidence="1" type="primary">orf161</name>
</gene>
<evidence type="ECO:0000313" key="1">
    <source>
        <dbReference type="EMBL" id="AMQ23372.1"/>
    </source>
</evidence>
<geneLocation type="mitochondrion" evidence="1"/>
<protein>
    <submittedName>
        <fullName evidence="1">Uncharacterized protein</fullName>
    </submittedName>
</protein>
<proteinExistence type="predicted"/>
<accession>A0A142D7X2</accession>
<keyword evidence="1" id="KW-0496">Mitochondrion</keyword>
<reference evidence="1" key="1">
    <citation type="journal article" date="2016" name="PLoS ONE">
        <title>Mitochondrial Genome Analysis of Wild Rice (Oryza minuta) and Its Comparison with Other Related Species.</title>
        <authorList>
            <person name="Asaf S."/>
            <person name="Khan A.L."/>
            <person name="Khan A.R."/>
            <person name="Waqas M."/>
            <person name="Kang S.M."/>
            <person name="Khan M.A."/>
            <person name="Shahzad R."/>
            <person name="Seo C.W."/>
            <person name="Shin J.H."/>
            <person name="Lee I.J."/>
        </authorList>
    </citation>
    <scope>NUCLEOTIDE SEQUENCE</scope>
</reference>
<sequence>MLYGRMLRRIIRTMRFYFYGFHFGEGSNLRLLKRFMSHGKSLGLSYLSAAFGLPLHSTSDTGEDVRLIHLLNFRGEKRLPVHELLQSIENPYRLSISVIDGCRSGVLRTRGTCRPERRRKTLNVVFCDITRALLPKLKRLIHDAMSIFFISLFPGKKELT</sequence>